<evidence type="ECO:0000313" key="2">
    <source>
        <dbReference type="Proteomes" id="UP001597171"/>
    </source>
</evidence>
<reference evidence="2" key="1">
    <citation type="journal article" date="2019" name="Int. J. Syst. Evol. Microbiol.">
        <title>The Global Catalogue of Microorganisms (GCM) 10K type strain sequencing project: providing services to taxonomists for standard genome sequencing and annotation.</title>
        <authorList>
            <consortium name="The Broad Institute Genomics Platform"/>
            <consortium name="The Broad Institute Genome Sequencing Center for Infectious Disease"/>
            <person name="Wu L."/>
            <person name="Ma J."/>
        </authorList>
    </citation>
    <scope>NUCLEOTIDE SEQUENCE [LARGE SCALE GENOMIC DNA]</scope>
    <source>
        <strain evidence="2">CCUG 61696</strain>
    </source>
</reference>
<name>A0ABW3Z798_9HYPH</name>
<dbReference type="InterPro" id="IPR045499">
    <property type="entry name" value="DUF6492"/>
</dbReference>
<dbReference type="EMBL" id="JBHTMX010000065">
    <property type="protein sequence ID" value="MFD1332150.1"/>
    <property type="molecule type" value="Genomic_DNA"/>
</dbReference>
<protein>
    <submittedName>
        <fullName evidence="1">DUF6492 family protein</fullName>
    </submittedName>
</protein>
<organism evidence="1 2">
    <name type="scientific">Methylopila musalis</name>
    <dbReference type="NCBI Taxonomy" id="1134781"/>
    <lineage>
        <taxon>Bacteria</taxon>
        <taxon>Pseudomonadati</taxon>
        <taxon>Pseudomonadota</taxon>
        <taxon>Alphaproteobacteria</taxon>
        <taxon>Hyphomicrobiales</taxon>
        <taxon>Methylopilaceae</taxon>
        <taxon>Methylopila</taxon>
    </lineage>
</organism>
<comment type="caution">
    <text evidence="1">The sequence shown here is derived from an EMBL/GenBank/DDBJ whole genome shotgun (WGS) entry which is preliminary data.</text>
</comment>
<keyword evidence="2" id="KW-1185">Reference proteome</keyword>
<gene>
    <name evidence="1" type="ORF">ACFQ4O_09085</name>
</gene>
<sequence length="314" mass="35233">MTSAVTAAPLTARLSTCSFKGDFDACRALCDSVDRFVAPEIEHWLIVPARDLPLFAPLAGARRRVVSEDDYLPRWFFRAPMPSPRWRARLGLPRRNVYLTPYSLPVRGWIAQQMIKIAATAAATTDVVVHVDSDNAFIRPFGPERIVRGDRVRLYRDPKPTDTSGHRLWHAAAGRLLGLPPSDFYDAEYIDALVVWRRSSLVAMIARIEQVTGKRWDVALARTPHFAEYVLYGVHADKVTGLDAAGLYADDRSLCHSRWTENFDSAADEDAFVASVRPEQVSCLIQSTIPLSLERRLDLYRRVEAQAARQDAGA</sequence>
<dbReference type="Proteomes" id="UP001597171">
    <property type="component" value="Unassembled WGS sequence"/>
</dbReference>
<dbReference type="RefSeq" id="WP_378775377.1">
    <property type="nucleotide sequence ID" value="NZ_JBHTMX010000065.1"/>
</dbReference>
<proteinExistence type="predicted"/>
<dbReference type="Pfam" id="PF20102">
    <property type="entry name" value="DUF6492"/>
    <property type="match status" value="1"/>
</dbReference>
<evidence type="ECO:0000313" key="1">
    <source>
        <dbReference type="EMBL" id="MFD1332150.1"/>
    </source>
</evidence>
<accession>A0ABW3Z798</accession>